<dbReference type="Gene3D" id="3.30.930.10">
    <property type="entry name" value="Bira Bifunctional Protein, Domain 2"/>
    <property type="match status" value="1"/>
</dbReference>
<organism evidence="4 5">
    <name type="scientific">Sphaeroforma arctica JP610</name>
    <dbReference type="NCBI Taxonomy" id="667725"/>
    <lineage>
        <taxon>Eukaryota</taxon>
        <taxon>Ichthyosporea</taxon>
        <taxon>Ichthyophonida</taxon>
        <taxon>Sphaeroforma</taxon>
    </lineage>
</organism>
<protein>
    <recommendedName>
        <fullName evidence="1">histidine--tRNA ligase</fullName>
        <ecNumber evidence="1">6.1.1.21</ecNumber>
    </recommendedName>
</protein>
<dbReference type="eggNOG" id="KOG1936">
    <property type="taxonomic scope" value="Eukaryota"/>
</dbReference>
<dbReference type="InterPro" id="IPR041715">
    <property type="entry name" value="HisRS-like_core"/>
</dbReference>
<dbReference type="GO" id="GO:0006427">
    <property type="term" value="P:histidyl-tRNA aminoacylation"/>
    <property type="evidence" value="ECO:0007669"/>
    <property type="project" value="TreeGrafter"/>
</dbReference>
<evidence type="ECO:0000256" key="1">
    <source>
        <dbReference type="ARBA" id="ARBA00012815"/>
    </source>
</evidence>
<dbReference type="Pfam" id="PF13393">
    <property type="entry name" value="tRNA-synt_His"/>
    <property type="match status" value="1"/>
</dbReference>
<proteinExistence type="predicted"/>
<gene>
    <name evidence="4" type="ORF">SARC_03735</name>
</gene>
<evidence type="ECO:0000313" key="4">
    <source>
        <dbReference type="EMBL" id="KNC84024.1"/>
    </source>
</evidence>
<dbReference type="PANTHER" id="PTHR43707:SF1">
    <property type="entry name" value="HISTIDINE--TRNA LIGASE, MITOCHONDRIAL-RELATED"/>
    <property type="match status" value="1"/>
</dbReference>
<dbReference type="GO" id="GO:0005737">
    <property type="term" value="C:cytoplasm"/>
    <property type="evidence" value="ECO:0007669"/>
    <property type="project" value="InterPro"/>
</dbReference>
<dbReference type="InterPro" id="IPR004516">
    <property type="entry name" value="HisRS/HisZ"/>
</dbReference>
<dbReference type="SUPFAM" id="SSF55681">
    <property type="entry name" value="Class II aaRS and biotin synthetases"/>
    <property type="match status" value="1"/>
</dbReference>
<evidence type="ECO:0000259" key="3">
    <source>
        <dbReference type="PROSITE" id="PS50862"/>
    </source>
</evidence>
<keyword evidence="5" id="KW-1185">Reference proteome</keyword>
<dbReference type="RefSeq" id="XP_014157926.1">
    <property type="nucleotide sequence ID" value="XM_014302451.1"/>
</dbReference>
<dbReference type="InterPro" id="IPR045864">
    <property type="entry name" value="aa-tRNA-synth_II/BPL/LPL"/>
</dbReference>
<dbReference type="GeneID" id="25904239"/>
<evidence type="ECO:0000256" key="2">
    <source>
        <dbReference type="ARBA" id="ARBA00047639"/>
    </source>
</evidence>
<evidence type="ECO:0000313" key="5">
    <source>
        <dbReference type="Proteomes" id="UP000054560"/>
    </source>
</evidence>
<dbReference type="OrthoDB" id="1906957at2759"/>
<dbReference type="STRING" id="667725.A0A0L0G527"/>
<dbReference type="InterPro" id="IPR006195">
    <property type="entry name" value="aa-tRNA-synth_II"/>
</dbReference>
<comment type="catalytic activity">
    <reaction evidence="2">
        <text>tRNA(His) + L-histidine + ATP = L-histidyl-tRNA(His) + AMP + diphosphate + H(+)</text>
        <dbReference type="Rhea" id="RHEA:17313"/>
        <dbReference type="Rhea" id="RHEA-COMP:9665"/>
        <dbReference type="Rhea" id="RHEA-COMP:9689"/>
        <dbReference type="ChEBI" id="CHEBI:15378"/>
        <dbReference type="ChEBI" id="CHEBI:30616"/>
        <dbReference type="ChEBI" id="CHEBI:33019"/>
        <dbReference type="ChEBI" id="CHEBI:57595"/>
        <dbReference type="ChEBI" id="CHEBI:78442"/>
        <dbReference type="ChEBI" id="CHEBI:78527"/>
        <dbReference type="ChEBI" id="CHEBI:456215"/>
        <dbReference type="EC" id="6.1.1.21"/>
    </reaction>
</comment>
<dbReference type="PROSITE" id="PS50862">
    <property type="entry name" value="AA_TRNA_LIGASE_II"/>
    <property type="match status" value="1"/>
</dbReference>
<feature type="domain" description="Aminoacyl-transfer RNA synthetases class-II family profile" evidence="3">
    <location>
        <begin position="54"/>
        <end position="240"/>
    </location>
</feature>
<dbReference type="EMBL" id="KQ241793">
    <property type="protein sequence ID" value="KNC84024.1"/>
    <property type="molecule type" value="Genomic_DNA"/>
</dbReference>
<reference evidence="4 5" key="1">
    <citation type="submission" date="2011-02" db="EMBL/GenBank/DDBJ databases">
        <title>The Genome Sequence of Sphaeroforma arctica JP610.</title>
        <authorList>
            <consortium name="The Broad Institute Genome Sequencing Platform"/>
            <person name="Russ C."/>
            <person name="Cuomo C."/>
            <person name="Young S.K."/>
            <person name="Zeng Q."/>
            <person name="Gargeya S."/>
            <person name="Alvarado L."/>
            <person name="Berlin A."/>
            <person name="Chapman S.B."/>
            <person name="Chen Z."/>
            <person name="Freedman E."/>
            <person name="Gellesch M."/>
            <person name="Goldberg J."/>
            <person name="Griggs A."/>
            <person name="Gujja S."/>
            <person name="Heilman E."/>
            <person name="Heiman D."/>
            <person name="Howarth C."/>
            <person name="Mehta T."/>
            <person name="Neiman D."/>
            <person name="Pearson M."/>
            <person name="Roberts A."/>
            <person name="Saif S."/>
            <person name="Shea T."/>
            <person name="Shenoy N."/>
            <person name="Sisk P."/>
            <person name="Stolte C."/>
            <person name="Sykes S."/>
            <person name="White J."/>
            <person name="Yandava C."/>
            <person name="Burger G."/>
            <person name="Gray M.W."/>
            <person name="Holland P.W.H."/>
            <person name="King N."/>
            <person name="Lang F.B.F."/>
            <person name="Roger A.J."/>
            <person name="Ruiz-Trillo I."/>
            <person name="Haas B."/>
            <person name="Nusbaum C."/>
            <person name="Birren B."/>
        </authorList>
    </citation>
    <scope>NUCLEOTIDE SEQUENCE [LARGE SCALE GENOMIC DNA]</scope>
    <source>
        <strain evidence="4 5">JP610</strain>
    </source>
</reference>
<accession>A0A0L0G527</accession>
<dbReference type="EC" id="6.1.1.21" evidence="1"/>
<dbReference type="CDD" id="cd00773">
    <property type="entry name" value="HisRS-like_core"/>
    <property type="match status" value="1"/>
</dbReference>
<dbReference type="GO" id="GO:0004821">
    <property type="term" value="F:histidine-tRNA ligase activity"/>
    <property type="evidence" value="ECO:0007669"/>
    <property type="project" value="UniProtKB-EC"/>
</dbReference>
<dbReference type="AlphaFoldDB" id="A0A0L0G527"/>
<sequence>MSTQSALKTLNRSSSSRALRISRVLGMKDTLSERESVLQQHIIHTAQQAALNYGAYRITTPIVEKTALYTRTLGEQTDVVQKEMFTWMDEGRNGEKQASLCLRPEGTAGTVRAFIQGHNHLPLPLRYFYDGPMFRREKPQKGRHRQFTQIGVEFLGEDHALADVEAIAMGWAIIQQLSLQDSVTLQVHTMGTEQARQAYNDALRDYLQPRAHNLCEESQKRMAAGHYLRILDSKDRTDQYLLDQAPTLLSCATKK</sequence>
<dbReference type="Proteomes" id="UP000054560">
    <property type="component" value="Unassembled WGS sequence"/>
</dbReference>
<name>A0A0L0G527_9EUKA</name>
<dbReference type="PANTHER" id="PTHR43707">
    <property type="entry name" value="HISTIDYL-TRNA SYNTHETASE"/>
    <property type="match status" value="1"/>
</dbReference>